<evidence type="ECO:0000313" key="4">
    <source>
        <dbReference type="Proteomes" id="UP001149813"/>
    </source>
</evidence>
<sequence>MPKPKKYSLALQAKQLQAQKAKADASKQTQTQNRAPAKPRPKHQQRPLFPYKPHHHILLVGEGNFSFAHSVARRLGSGSNLTATAFDSEPVVHEKYPDAQAHIDALRQLGARVAFDVDATSLAQAQVLGDKPRFSHIVFNFPHAGAGIKDQARNIACNQTLLMGFFQSAIPFLVVGSARRPEKKRTGNDDDGDEVRKRRKTRGSGDSGEVFEFEGAQATVSYDGALVEDEAAAPAGQIHVTLKSGEPYVHWNVRQLAKDCGLVAHTTVPFDVRAFPGYEHRRTLGFKDGVSKDANQEIRDKDPRIHMFVVRPPELQEKKEGEEEVVVEDGRRTKKTGRPSDGPKRGAKGKRSAGVNSESFDSGLAKAKRKR</sequence>
<feature type="domain" description="25S rRNA (uridine-N(3))-methyltransferase BMT5-like" evidence="2">
    <location>
        <begin position="58"/>
        <end position="282"/>
    </location>
</feature>
<keyword evidence="4" id="KW-1185">Reference proteome</keyword>
<comment type="caution">
    <text evidence="3">The sequence shown here is derived from an EMBL/GenBank/DDBJ whole genome shotgun (WGS) entry which is preliminary data.</text>
</comment>
<evidence type="ECO:0000259" key="2">
    <source>
        <dbReference type="Pfam" id="PF10354"/>
    </source>
</evidence>
<dbReference type="PANTHER" id="PTHR11538:SF26">
    <property type="entry name" value="FERREDOXIN-FOLD ANTICODON-BINDING DOMAIN-CONTAINING PROTEIN 1"/>
    <property type="match status" value="1"/>
</dbReference>
<dbReference type="EMBL" id="JANBOJ010000083">
    <property type="protein sequence ID" value="KAJ1723056.1"/>
    <property type="molecule type" value="Genomic_DNA"/>
</dbReference>
<feature type="compositionally biased region" description="Low complexity" evidence="1">
    <location>
        <begin position="13"/>
        <end position="32"/>
    </location>
</feature>
<protein>
    <recommendedName>
        <fullName evidence="2">25S rRNA (uridine-N(3))-methyltransferase BMT5-like domain-containing protein</fullName>
    </recommendedName>
</protein>
<accession>A0A9W8CSW5</accession>
<evidence type="ECO:0000313" key="3">
    <source>
        <dbReference type="EMBL" id="KAJ1723056.1"/>
    </source>
</evidence>
<feature type="region of interest" description="Disordered" evidence="1">
    <location>
        <begin position="13"/>
        <end position="48"/>
    </location>
</feature>
<dbReference type="AlphaFoldDB" id="A0A9W8CSW5"/>
<dbReference type="Pfam" id="PF10354">
    <property type="entry name" value="BMT5-like"/>
    <property type="match status" value="1"/>
</dbReference>
<feature type="region of interest" description="Disordered" evidence="1">
    <location>
        <begin position="312"/>
        <end position="371"/>
    </location>
</feature>
<dbReference type="GO" id="GO:0070042">
    <property type="term" value="F:rRNA (uridine-N3-)-methyltransferase activity"/>
    <property type="evidence" value="ECO:0007669"/>
    <property type="project" value="InterPro"/>
</dbReference>
<dbReference type="Proteomes" id="UP001149813">
    <property type="component" value="Unassembled WGS sequence"/>
</dbReference>
<dbReference type="OrthoDB" id="273345at2759"/>
<organism evidence="3 4">
    <name type="scientific">Coemansia erecta</name>
    <dbReference type="NCBI Taxonomy" id="147472"/>
    <lineage>
        <taxon>Eukaryota</taxon>
        <taxon>Fungi</taxon>
        <taxon>Fungi incertae sedis</taxon>
        <taxon>Zoopagomycota</taxon>
        <taxon>Kickxellomycotina</taxon>
        <taxon>Kickxellomycetes</taxon>
        <taxon>Kickxellales</taxon>
        <taxon>Kickxellaceae</taxon>
        <taxon>Coemansia</taxon>
    </lineage>
</organism>
<feature type="region of interest" description="Disordered" evidence="1">
    <location>
        <begin position="180"/>
        <end position="208"/>
    </location>
</feature>
<dbReference type="InterPro" id="IPR019446">
    <property type="entry name" value="BMT5-like"/>
</dbReference>
<dbReference type="GO" id="GO:0070475">
    <property type="term" value="P:rRNA base methylation"/>
    <property type="evidence" value="ECO:0007669"/>
    <property type="project" value="InterPro"/>
</dbReference>
<proteinExistence type="predicted"/>
<evidence type="ECO:0000256" key="1">
    <source>
        <dbReference type="SAM" id="MobiDB-lite"/>
    </source>
</evidence>
<reference evidence="3" key="1">
    <citation type="submission" date="2022-07" db="EMBL/GenBank/DDBJ databases">
        <title>Phylogenomic reconstructions and comparative analyses of Kickxellomycotina fungi.</title>
        <authorList>
            <person name="Reynolds N.K."/>
            <person name="Stajich J.E."/>
            <person name="Barry K."/>
            <person name="Grigoriev I.V."/>
            <person name="Crous P."/>
            <person name="Smith M.E."/>
        </authorList>
    </citation>
    <scope>NUCLEOTIDE SEQUENCE</scope>
    <source>
        <strain evidence="3">NBRC 32514</strain>
    </source>
</reference>
<dbReference type="GO" id="GO:0005737">
    <property type="term" value="C:cytoplasm"/>
    <property type="evidence" value="ECO:0007669"/>
    <property type="project" value="TreeGrafter"/>
</dbReference>
<dbReference type="PANTHER" id="PTHR11538">
    <property type="entry name" value="PHENYLALANYL-TRNA SYNTHETASE"/>
    <property type="match status" value="1"/>
</dbReference>
<name>A0A9W8CSW5_9FUNG</name>
<gene>
    <name evidence="3" type="ORF">LPJ53_002582</name>
</gene>